<protein>
    <submittedName>
        <fullName evidence="2">NAD(P)-binding protein</fullName>
    </submittedName>
</protein>
<feature type="domain" description="Gfo/Idh/MocA-like oxidoreductase N-terminal" evidence="1">
    <location>
        <begin position="9"/>
        <end position="159"/>
    </location>
</feature>
<dbReference type="AlphaFoldDB" id="A0A9P4ICW6"/>
<dbReference type="EMBL" id="ML978127">
    <property type="protein sequence ID" value="KAF2097683.1"/>
    <property type="molecule type" value="Genomic_DNA"/>
</dbReference>
<dbReference type="InterPro" id="IPR000683">
    <property type="entry name" value="Gfo/Idh/MocA-like_OxRdtase_N"/>
</dbReference>
<dbReference type="SUPFAM" id="SSF55347">
    <property type="entry name" value="Glyceraldehyde-3-phosphate dehydrogenase-like, C-terminal domain"/>
    <property type="match status" value="1"/>
</dbReference>
<dbReference type="InterPro" id="IPR036291">
    <property type="entry name" value="NAD(P)-bd_dom_sf"/>
</dbReference>
<dbReference type="Proteomes" id="UP000799772">
    <property type="component" value="Unassembled WGS sequence"/>
</dbReference>
<dbReference type="GO" id="GO:0000166">
    <property type="term" value="F:nucleotide binding"/>
    <property type="evidence" value="ECO:0007669"/>
    <property type="project" value="InterPro"/>
</dbReference>
<comment type="caution">
    <text evidence="2">The sequence shown here is derived from an EMBL/GenBank/DDBJ whole genome shotgun (WGS) entry which is preliminary data.</text>
</comment>
<accession>A0A9P4ICW6</accession>
<keyword evidence="3" id="KW-1185">Reference proteome</keyword>
<dbReference type="SUPFAM" id="SSF51735">
    <property type="entry name" value="NAD(P)-binding Rossmann-fold domains"/>
    <property type="match status" value="1"/>
</dbReference>
<sequence>MASPSTVPRIAIIGGGSRGHSYARALHTLSSSDPPINATIAAIIDPIPHKRREIGESYIWGPADRPPHAWEEFDDYKQWISYEVERRRRVTAGEVLDEEEHGADGVMICVLDEMHVEVIRALGEAGLIGDKVQNGTAMHVLCEKPLATTLEDVMEIYKASSGPSGLFSICHVLRYSPHNMLLRDLAVERRVIGDILSVEHVEPVGWWHFSHSYVRGNWRNSATTAPSLLTKSCHDIDFLLWLLCSPPKSAAAGYPPHLPSYVSSMGSLKNFRRSRKPHAAGNATNCLSCPIESECMYSAKKIYLERHLQNGDTGWPVKIVASDIEDIYRAHGKAAAETRLLETLAEDYDASTSREEVQKRPWFGRCVWECDNDVADDQIVTIEWQDDPISPLTNGNGNSDTLKGRVAKTATFHMIAHSLAQCERRGRIYGTGGEISYDSKTITVHDFAKGTTDTYHPKQMGGGHGGGDQGIVQQYLLAIDAVKSGRENVSEAQREYLGCSLEEVVRSHAMVWAAEDARHERKSVNWKEWWDRVSER</sequence>
<dbReference type="Gene3D" id="3.40.50.720">
    <property type="entry name" value="NAD(P)-binding Rossmann-like Domain"/>
    <property type="match status" value="1"/>
</dbReference>
<dbReference type="OrthoDB" id="2129491at2759"/>
<evidence type="ECO:0000313" key="3">
    <source>
        <dbReference type="Proteomes" id="UP000799772"/>
    </source>
</evidence>
<dbReference type="Pfam" id="PF01408">
    <property type="entry name" value="GFO_IDH_MocA"/>
    <property type="match status" value="1"/>
</dbReference>
<name>A0A9P4ICW6_9PEZI</name>
<reference evidence="2" key="1">
    <citation type="journal article" date="2020" name="Stud. Mycol.">
        <title>101 Dothideomycetes genomes: a test case for predicting lifestyles and emergence of pathogens.</title>
        <authorList>
            <person name="Haridas S."/>
            <person name="Albert R."/>
            <person name="Binder M."/>
            <person name="Bloem J."/>
            <person name="Labutti K."/>
            <person name="Salamov A."/>
            <person name="Andreopoulos B."/>
            <person name="Baker S."/>
            <person name="Barry K."/>
            <person name="Bills G."/>
            <person name="Bluhm B."/>
            <person name="Cannon C."/>
            <person name="Castanera R."/>
            <person name="Culley D."/>
            <person name="Daum C."/>
            <person name="Ezra D."/>
            <person name="Gonzalez J."/>
            <person name="Henrissat B."/>
            <person name="Kuo A."/>
            <person name="Liang C."/>
            <person name="Lipzen A."/>
            <person name="Lutzoni F."/>
            <person name="Magnuson J."/>
            <person name="Mondo S."/>
            <person name="Nolan M."/>
            <person name="Ohm R."/>
            <person name="Pangilinan J."/>
            <person name="Park H.-J."/>
            <person name="Ramirez L."/>
            <person name="Alfaro M."/>
            <person name="Sun H."/>
            <person name="Tritt A."/>
            <person name="Yoshinaga Y."/>
            <person name="Zwiers L.-H."/>
            <person name="Turgeon B."/>
            <person name="Goodwin S."/>
            <person name="Spatafora J."/>
            <person name="Crous P."/>
            <person name="Grigoriev I."/>
        </authorList>
    </citation>
    <scope>NUCLEOTIDE SEQUENCE</scope>
    <source>
        <strain evidence="2">CBS 133067</strain>
    </source>
</reference>
<dbReference type="PANTHER" id="PTHR43377">
    <property type="entry name" value="BILIVERDIN REDUCTASE A"/>
    <property type="match status" value="1"/>
</dbReference>
<evidence type="ECO:0000313" key="2">
    <source>
        <dbReference type="EMBL" id="KAF2097683.1"/>
    </source>
</evidence>
<gene>
    <name evidence="2" type="ORF">NA57DRAFT_66324</name>
</gene>
<proteinExistence type="predicted"/>
<organism evidence="2 3">
    <name type="scientific">Rhizodiscina lignyota</name>
    <dbReference type="NCBI Taxonomy" id="1504668"/>
    <lineage>
        <taxon>Eukaryota</taxon>
        <taxon>Fungi</taxon>
        <taxon>Dikarya</taxon>
        <taxon>Ascomycota</taxon>
        <taxon>Pezizomycotina</taxon>
        <taxon>Dothideomycetes</taxon>
        <taxon>Pleosporomycetidae</taxon>
        <taxon>Aulographales</taxon>
        <taxon>Rhizodiscinaceae</taxon>
        <taxon>Rhizodiscina</taxon>
    </lineage>
</organism>
<dbReference type="Gene3D" id="3.30.360.10">
    <property type="entry name" value="Dihydrodipicolinate Reductase, domain 2"/>
    <property type="match status" value="2"/>
</dbReference>
<dbReference type="PANTHER" id="PTHR43377:SF12">
    <property type="entry name" value="BINDING ROSSMANN FOLD OXIDOREDUCTASE, PUTATIVE (AFU_ORTHOLOGUE AFUA_3G11840)-RELATED"/>
    <property type="match status" value="1"/>
</dbReference>
<dbReference type="InterPro" id="IPR051450">
    <property type="entry name" value="Gfo/Idh/MocA_Oxidoreductases"/>
</dbReference>
<evidence type="ECO:0000259" key="1">
    <source>
        <dbReference type="Pfam" id="PF01408"/>
    </source>
</evidence>